<dbReference type="EMBL" id="BPLR01010487">
    <property type="protein sequence ID" value="GIY39607.1"/>
    <property type="molecule type" value="Genomic_DNA"/>
</dbReference>
<gene>
    <name evidence="1" type="ORF">CEXT_584241</name>
</gene>
<dbReference type="Proteomes" id="UP001054945">
    <property type="component" value="Unassembled WGS sequence"/>
</dbReference>
<dbReference type="AlphaFoldDB" id="A0AAV4T233"/>
<accession>A0AAV4T233</accession>
<evidence type="ECO:0000313" key="2">
    <source>
        <dbReference type="Proteomes" id="UP001054945"/>
    </source>
</evidence>
<sequence length="145" mass="16414">MRCVAYRRKVPPRGRVQDSYAPLSPPTFSRIDSVDRLSRIGRELLPFYLLCLSPVLPQRKLTCPKIPPFFFPNPGGRGIPPICHGGHTHTLLQWGGKGVSGEEEFTPSPLSFRSREWGVQKTLTWMTSTEWTGGTRKFFLELSRG</sequence>
<reference evidence="1 2" key="1">
    <citation type="submission" date="2021-06" db="EMBL/GenBank/DDBJ databases">
        <title>Caerostris extrusa draft genome.</title>
        <authorList>
            <person name="Kono N."/>
            <person name="Arakawa K."/>
        </authorList>
    </citation>
    <scope>NUCLEOTIDE SEQUENCE [LARGE SCALE GENOMIC DNA]</scope>
</reference>
<evidence type="ECO:0000313" key="1">
    <source>
        <dbReference type="EMBL" id="GIY39607.1"/>
    </source>
</evidence>
<keyword evidence="2" id="KW-1185">Reference proteome</keyword>
<organism evidence="1 2">
    <name type="scientific">Caerostris extrusa</name>
    <name type="common">Bark spider</name>
    <name type="synonym">Caerostris bankana</name>
    <dbReference type="NCBI Taxonomy" id="172846"/>
    <lineage>
        <taxon>Eukaryota</taxon>
        <taxon>Metazoa</taxon>
        <taxon>Ecdysozoa</taxon>
        <taxon>Arthropoda</taxon>
        <taxon>Chelicerata</taxon>
        <taxon>Arachnida</taxon>
        <taxon>Araneae</taxon>
        <taxon>Araneomorphae</taxon>
        <taxon>Entelegynae</taxon>
        <taxon>Araneoidea</taxon>
        <taxon>Araneidae</taxon>
        <taxon>Caerostris</taxon>
    </lineage>
</organism>
<comment type="caution">
    <text evidence="1">The sequence shown here is derived from an EMBL/GenBank/DDBJ whole genome shotgun (WGS) entry which is preliminary data.</text>
</comment>
<protein>
    <submittedName>
        <fullName evidence="1">Uncharacterized protein</fullName>
    </submittedName>
</protein>
<name>A0AAV4T233_CAEEX</name>
<proteinExistence type="predicted"/>